<keyword evidence="3" id="KW-0479">Metal-binding</keyword>
<evidence type="ECO:0000256" key="3">
    <source>
        <dbReference type="ARBA" id="ARBA00022723"/>
    </source>
</evidence>
<accession>A0A7X6N2W8</accession>
<dbReference type="SUPFAM" id="SSF50129">
    <property type="entry name" value="GroES-like"/>
    <property type="match status" value="1"/>
</dbReference>
<evidence type="ECO:0000313" key="7">
    <source>
        <dbReference type="Proteomes" id="UP000549765"/>
    </source>
</evidence>
<name>A0A7X6N2W8_9LACO</name>
<keyword evidence="7" id="KW-1185">Reference proteome</keyword>
<dbReference type="AlphaFoldDB" id="A0A7X6N2W8"/>
<dbReference type="Proteomes" id="UP000549765">
    <property type="component" value="Unassembled WGS sequence"/>
</dbReference>
<sequence length="67" mass="7355">MKAAVWHGVKDVRVEEVELKPLKDNEVVVRVAWAGICGSDLHEYLEGPVFIPVEKAEELTGGKAPLT</sequence>
<gene>
    <name evidence="6" type="ORF">HF964_04770</name>
</gene>
<dbReference type="InterPro" id="IPR011032">
    <property type="entry name" value="GroES-like_sf"/>
</dbReference>
<evidence type="ECO:0000313" key="6">
    <source>
        <dbReference type="EMBL" id="NKZ24120.1"/>
    </source>
</evidence>
<evidence type="ECO:0000256" key="4">
    <source>
        <dbReference type="ARBA" id="ARBA00022833"/>
    </source>
</evidence>
<evidence type="ECO:0000256" key="1">
    <source>
        <dbReference type="ARBA" id="ARBA00001947"/>
    </source>
</evidence>
<comment type="cofactor">
    <cofactor evidence="1">
        <name>Zn(2+)</name>
        <dbReference type="ChEBI" id="CHEBI:29105"/>
    </cofactor>
</comment>
<reference evidence="6 7" key="1">
    <citation type="submission" date="2020-04" db="EMBL/GenBank/DDBJ databases">
        <title>MicrobeNet Type strains.</title>
        <authorList>
            <person name="Nicholson A.C."/>
        </authorList>
    </citation>
    <scope>NUCLEOTIDE SEQUENCE [LARGE SCALE GENOMIC DNA]</scope>
    <source>
        <strain evidence="6 7">CCUG 61472</strain>
    </source>
</reference>
<dbReference type="PANTHER" id="PTHR43161:SF26">
    <property type="entry name" value="GALACTITOL 1-PHOSPHATE 5-DEHYDROGENASE"/>
    <property type="match status" value="1"/>
</dbReference>
<feature type="non-terminal residue" evidence="6">
    <location>
        <position position="67"/>
    </location>
</feature>
<protein>
    <submittedName>
        <fullName evidence="6">Alcohol dehydrogenase catalytic domain-containing protein</fullName>
    </submittedName>
</protein>
<evidence type="ECO:0000256" key="2">
    <source>
        <dbReference type="ARBA" id="ARBA00008072"/>
    </source>
</evidence>
<dbReference type="PANTHER" id="PTHR43161">
    <property type="entry name" value="SORBITOL DEHYDROGENASE"/>
    <property type="match status" value="1"/>
</dbReference>
<keyword evidence="5" id="KW-0560">Oxidoreductase</keyword>
<comment type="caution">
    <text evidence="6">The sequence shown here is derived from an EMBL/GenBank/DDBJ whole genome shotgun (WGS) entry which is preliminary data.</text>
</comment>
<dbReference type="GO" id="GO:0016491">
    <property type="term" value="F:oxidoreductase activity"/>
    <property type="evidence" value="ECO:0007669"/>
    <property type="project" value="UniProtKB-KW"/>
</dbReference>
<dbReference type="EMBL" id="JAAXPN010000003">
    <property type="protein sequence ID" value="NKZ24120.1"/>
    <property type="molecule type" value="Genomic_DNA"/>
</dbReference>
<comment type="similarity">
    <text evidence="2">Belongs to the zinc-containing alcohol dehydrogenase family.</text>
</comment>
<organism evidence="6 7">
    <name type="scientific">Periweissella fabalis</name>
    <dbReference type="NCBI Taxonomy" id="1070421"/>
    <lineage>
        <taxon>Bacteria</taxon>
        <taxon>Bacillati</taxon>
        <taxon>Bacillota</taxon>
        <taxon>Bacilli</taxon>
        <taxon>Lactobacillales</taxon>
        <taxon>Lactobacillaceae</taxon>
        <taxon>Periweissella</taxon>
    </lineage>
</organism>
<dbReference type="Gene3D" id="3.90.180.10">
    <property type="entry name" value="Medium-chain alcohol dehydrogenases, catalytic domain"/>
    <property type="match status" value="1"/>
</dbReference>
<keyword evidence="4" id="KW-0862">Zinc</keyword>
<dbReference type="GO" id="GO:0046872">
    <property type="term" value="F:metal ion binding"/>
    <property type="evidence" value="ECO:0007669"/>
    <property type="project" value="UniProtKB-KW"/>
</dbReference>
<evidence type="ECO:0000256" key="5">
    <source>
        <dbReference type="ARBA" id="ARBA00023002"/>
    </source>
</evidence>
<proteinExistence type="inferred from homology"/>